<feature type="region of interest" description="Disordered" evidence="1">
    <location>
        <begin position="155"/>
        <end position="250"/>
    </location>
</feature>
<accession>A0A7M7MHW8</accession>
<dbReference type="InParanoid" id="A0A7M7MHW8"/>
<dbReference type="FunCoup" id="A0A7M7MHW8">
    <property type="interactions" value="1663"/>
</dbReference>
<name>A0A7M7MHW8_VARDE</name>
<dbReference type="CTD" id="46719"/>
<reference evidence="3" key="1">
    <citation type="submission" date="2021-01" db="UniProtKB">
        <authorList>
            <consortium name="EnsemblMetazoa"/>
        </authorList>
    </citation>
    <scope>IDENTIFICATION</scope>
</reference>
<feature type="region of interest" description="Disordered" evidence="1">
    <location>
        <begin position="72"/>
        <end position="100"/>
    </location>
</feature>
<dbReference type="RefSeq" id="XP_022664569.1">
    <property type="nucleotide sequence ID" value="XM_022808834.1"/>
</dbReference>
<dbReference type="EnsemblMetazoa" id="XM_022808834">
    <property type="protein sequence ID" value="XP_022664569"/>
    <property type="gene ID" value="LOC111251806"/>
</dbReference>
<dbReference type="PANTHER" id="PTHR28678">
    <property type="entry name" value="CODANIN-1"/>
    <property type="match status" value="1"/>
</dbReference>
<protein>
    <recommendedName>
        <fullName evidence="2">Codanin-1 C-terminal domain-containing protein</fullName>
    </recommendedName>
</protein>
<dbReference type="OMA" id="CEKTIPA"/>
<dbReference type="GeneID" id="111251806"/>
<dbReference type="GO" id="GO:0006325">
    <property type="term" value="P:chromatin organization"/>
    <property type="evidence" value="ECO:0007669"/>
    <property type="project" value="TreeGrafter"/>
</dbReference>
<dbReference type="OrthoDB" id="20982at2759"/>
<feature type="compositionally biased region" description="Polar residues" evidence="1">
    <location>
        <begin position="290"/>
        <end position="300"/>
    </location>
</feature>
<dbReference type="InterPro" id="IPR028171">
    <property type="entry name" value="Codanin-1_C"/>
</dbReference>
<feature type="domain" description="Codanin-1 C-terminal" evidence="2">
    <location>
        <begin position="760"/>
        <end position="865"/>
    </location>
</feature>
<dbReference type="PANTHER" id="PTHR28678:SF1">
    <property type="entry name" value="CODANIN-1"/>
    <property type="match status" value="1"/>
</dbReference>
<feature type="compositionally biased region" description="Basic and acidic residues" evidence="1">
    <location>
        <begin position="85"/>
        <end position="95"/>
    </location>
</feature>
<feature type="region of interest" description="Disordered" evidence="1">
    <location>
        <begin position="270"/>
        <end position="300"/>
    </location>
</feature>
<sequence length="1110" mass="125734">MAAQLVEFFIAGNLNSEEILKFVSSNDCSAICDQLQIPSVNSTEFIYELLMYLREQCSNVFEHAPRSYTVLSPRKNRRLTSSKPNSDRPSDKGTPERINCSNSDCPRQLCNPLEIRNSSQYDGSRNSTYRDQTDFSASSLAAHCGSPAALSFSTEEFPSLSDSSTPIKGGGKTPKREKLLHSTPIRSPGNLDVDTSPLASEGIFSRSLPKSSRADRAKQTSLTPQTAQSHVKDATHEQSVSPKKRITPTPVSVWQKPPVLIADFVNTPEMSRSPQEATQRQKKIARTMKQDNASIVPTSSDEMIDSPEMELVCRQETLDRLAHLYANCLTRNFVPNLLVEIHFVLQLLVVKIKRMNSQSSLLLGTISNCGYFAVQVLRYSDSLLAILGRDMLKLLRDLPHVQRMNLELHNRLAELYSQERSFSTFRSSFIQGVSFDTSIDNADNFPTQQQFGAFRRQRDAFCQLLKDWQEATFGYDNHELRFGSRVRNIFELCMDSCNLLHLAQLLTRHLVATCCGSLETDESGTTSEKVIQDLRNLNPDKLSKLRGRLKKPVSTSLSTRYQFNGHQAFFHSFILEANYAQFYVHLKSVLVNHIFNEDRQDMTPGDTETSIDSQVREELCTHLYRLRLYGAFLGLVEFLPYSTGEFAIPQLEEHQRTLREKMPPLVDLAECLRSSVREKRLLLTMSWASAYLALADPGISKLSTYQETWKILSALFRSCKSSDLCSVLFRMMIGWVYHNLDMPIIFSGPTIDISLKPGVEELIDVHLLQMTFPFLNNLKSIVIDYYCLNPNEVRLKKIAPVPVGCESRHELNLEAKLEETFFFIHPPSVKRNVAHVAKEIPENVVKSKKLELELQFREDVKASLKQVRASGKTVISEMMRTLAQNMCARLQLKAENILLPACDLHMGRALSELLSVDCSPDAVLVAKKICAKQCHMQIQNWIRSRISKEYLHSLIKECNKDAIDEVDIMDEAALEQKSVEMHEATNSVGYVIDSLEHLIRVTLKSRLPPWKTTVESARQALLHRREWTQASLSATKSLLVDLGMISIMRVGTMEVACAVIKILKEVGLHEEYEVDSARNRYIFEHFADGDSESSKALLSEYQLMIDNINA</sequence>
<organism evidence="3 4">
    <name type="scientific">Varroa destructor</name>
    <name type="common">Honeybee mite</name>
    <dbReference type="NCBI Taxonomy" id="109461"/>
    <lineage>
        <taxon>Eukaryota</taxon>
        <taxon>Metazoa</taxon>
        <taxon>Ecdysozoa</taxon>
        <taxon>Arthropoda</taxon>
        <taxon>Chelicerata</taxon>
        <taxon>Arachnida</taxon>
        <taxon>Acari</taxon>
        <taxon>Parasitiformes</taxon>
        <taxon>Mesostigmata</taxon>
        <taxon>Gamasina</taxon>
        <taxon>Dermanyssoidea</taxon>
        <taxon>Varroidae</taxon>
        <taxon>Varroa</taxon>
    </lineage>
</organism>
<dbReference type="AlphaFoldDB" id="A0A7M7MHW8"/>
<keyword evidence="4" id="KW-1185">Reference proteome</keyword>
<evidence type="ECO:0000313" key="3">
    <source>
        <dbReference type="EnsemblMetazoa" id="XP_022664569"/>
    </source>
</evidence>
<feature type="compositionally biased region" description="Polar residues" evidence="1">
    <location>
        <begin position="219"/>
        <end position="229"/>
    </location>
</feature>
<evidence type="ECO:0000256" key="1">
    <source>
        <dbReference type="SAM" id="MobiDB-lite"/>
    </source>
</evidence>
<dbReference type="GO" id="GO:0005634">
    <property type="term" value="C:nucleus"/>
    <property type="evidence" value="ECO:0007669"/>
    <property type="project" value="TreeGrafter"/>
</dbReference>
<evidence type="ECO:0000259" key="2">
    <source>
        <dbReference type="Pfam" id="PF15296"/>
    </source>
</evidence>
<dbReference type="InterPro" id="IPR040031">
    <property type="entry name" value="Codanin-1"/>
</dbReference>
<proteinExistence type="predicted"/>
<dbReference type="KEGG" id="vde:111251806"/>
<dbReference type="Pfam" id="PF15296">
    <property type="entry name" value="Codanin-1_C"/>
    <property type="match status" value="1"/>
</dbReference>
<dbReference type="Proteomes" id="UP000594260">
    <property type="component" value="Unplaced"/>
</dbReference>
<evidence type="ECO:0000313" key="4">
    <source>
        <dbReference type="Proteomes" id="UP000594260"/>
    </source>
</evidence>
<feature type="compositionally biased region" description="Polar residues" evidence="1">
    <location>
        <begin position="155"/>
        <end position="166"/>
    </location>
</feature>